<gene>
    <name evidence="1" type="ORF">D4764_03G0011680</name>
</gene>
<dbReference type="Proteomes" id="UP000324091">
    <property type="component" value="Chromosome 3"/>
</dbReference>
<comment type="caution">
    <text evidence="1">The sequence shown here is derived from an EMBL/GenBank/DDBJ whole genome shotgun (WGS) entry which is preliminary data.</text>
</comment>
<reference evidence="1 2" key="1">
    <citation type="submission" date="2019-04" db="EMBL/GenBank/DDBJ databases">
        <title>Chromosome genome assembly for Takifugu flavidus.</title>
        <authorList>
            <person name="Xiao S."/>
        </authorList>
    </citation>
    <scope>NUCLEOTIDE SEQUENCE [LARGE SCALE GENOMIC DNA]</scope>
    <source>
        <strain evidence="1">HTHZ2018</strain>
        <tissue evidence="1">Muscle</tissue>
    </source>
</reference>
<organism evidence="1 2">
    <name type="scientific">Takifugu flavidus</name>
    <name type="common">sansaifugu</name>
    <dbReference type="NCBI Taxonomy" id="433684"/>
    <lineage>
        <taxon>Eukaryota</taxon>
        <taxon>Metazoa</taxon>
        <taxon>Chordata</taxon>
        <taxon>Craniata</taxon>
        <taxon>Vertebrata</taxon>
        <taxon>Euteleostomi</taxon>
        <taxon>Actinopterygii</taxon>
        <taxon>Neopterygii</taxon>
        <taxon>Teleostei</taxon>
        <taxon>Neoteleostei</taxon>
        <taxon>Acanthomorphata</taxon>
        <taxon>Eupercaria</taxon>
        <taxon>Tetraodontiformes</taxon>
        <taxon>Tetradontoidea</taxon>
        <taxon>Tetraodontidae</taxon>
        <taxon>Takifugu</taxon>
    </lineage>
</organism>
<accession>A0A5C6NDX4</accession>
<proteinExistence type="predicted"/>
<protein>
    <submittedName>
        <fullName evidence="1">Uncharacterized protein</fullName>
    </submittedName>
</protein>
<sequence>MVHMDCCFFPLCLHTHLHPRPGDPVEEVLRAEYTLACLALAPEAKLCVTSREGVEGGVEGRMGGGGGGVGGCNFAPAAFAGL</sequence>
<evidence type="ECO:0000313" key="2">
    <source>
        <dbReference type="Proteomes" id="UP000324091"/>
    </source>
</evidence>
<dbReference type="AlphaFoldDB" id="A0A5C6NDX4"/>
<keyword evidence="2" id="KW-1185">Reference proteome</keyword>
<name>A0A5C6NDX4_9TELE</name>
<dbReference type="EMBL" id="RHFK02000016">
    <property type="protein sequence ID" value="TWW64160.1"/>
    <property type="molecule type" value="Genomic_DNA"/>
</dbReference>
<evidence type="ECO:0000313" key="1">
    <source>
        <dbReference type="EMBL" id="TWW64160.1"/>
    </source>
</evidence>